<keyword evidence="5" id="KW-0067">ATP-binding</keyword>
<feature type="repeat" description="TPR" evidence="3">
    <location>
        <begin position="135"/>
        <end position="168"/>
    </location>
</feature>
<dbReference type="GO" id="GO:0016887">
    <property type="term" value="F:ATP hydrolysis activity"/>
    <property type="evidence" value="ECO:0007669"/>
    <property type="project" value="InterPro"/>
</dbReference>
<dbReference type="SMART" id="SM00382">
    <property type="entry name" value="AAA"/>
    <property type="match status" value="1"/>
</dbReference>
<sequence length="950" mass="107937">MNFNKRLRLASEKAEAGEHALNTANYQQAVDNFLEASELFKGIKGQEQNYASCLVNTANVLNNLGNYTKAETLLNKAIPIQKKILGSEHPDMATSLGNLANIYQAQGDYAKAIEFNEKALAIEEKHFGSQHPDVASSLGNLATIYQAQGDYAKAIEFNEKALAIFKKHFGSQHPNVATSLGNLATIYQAQGDYAKAIELNEKALVIREQHFGLQHPNVAMSFNNLANIYADQGDYAKAEEFYEKALAIWRNKFGNDHVAIADGLNNLAESYRKEGKHAEAKQLHQQALAIRESKLGFEHPKTTQSLRNLAETISQVVSSLIRLSSISQLHNTVLQFLLQKREKNPQLFFTLRTHRNDEQGRLSRGYWFLEEEEFLYFSFWKGIDSTNQMPTIAIEINLEQQLTITFNGNDSREKAEFLQDITQLLDGFIQSTDGKQWKKTYPQDWQSALDAFLIDKTQIDDYLAFKGNQIADFSFIPEAEFLQALKFTTLLRQKLESAEIKILTEIGKPLKLHSLQLENIGHFESLGIDLSRQVTIFIGENGSGKSTILKAIALALSGVPRTLDTELIQNYLRILNTDFDGTKHFCNNGSIHLNLQINAIQSQIIEFNDTELGGIGVETFVDNEDEWLLSSENRFIDLVLGFPQGKKRAQKNVGKIAEPNLNDVIDLIEDRDIANWKNDLVEWIVALYREPDAKIRTENLVQINWVFDIFSKIISDTDATAIRLKSAVHDPATGKKDIIICTPDMPDGISLDLLSQGYTNIFIWVGRLVMRLYSALKAHQTIAKDDKNLFLRNPNTRGKRYEANTIEELHGIVLIDEIDTYLHPTRQRNILRVLVEKFPHLQFIVTSHSPMVLAYLTQWKNTTVYKLENNIATSVQHFYGRNEIDLFFEFYGIEARPPEIQEKIDALYNFFDQEQLEPAKQLLNELREILGDNDPIINELSTSIDLMENL</sequence>
<dbReference type="InterPro" id="IPR038729">
    <property type="entry name" value="Rad50/SbcC_AAA"/>
</dbReference>
<dbReference type="SMART" id="SM00028">
    <property type="entry name" value="TPR"/>
    <property type="match status" value="7"/>
</dbReference>
<name>I3CCL9_9GAMM</name>
<feature type="domain" description="AAA+ ATPase" evidence="4">
    <location>
        <begin position="531"/>
        <end position="863"/>
    </location>
</feature>
<keyword evidence="6" id="KW-1185">Reference proteome</keyword>
<dbReference type="EMBL" id="JH600070">
    <property type="protein sequence ID" value="EIJ41362.1"/>
    <property type="molecule type" value="Genomic_DNA"/>
</dbReference>
<dbReference type="PRINTS" id="PR00381">
    <property type="entry name" value="KINESINLIGHT"/>
</dbReference>
<dbReference type="SUPFAM" id="SSF52540">
    <property type="entry name" value="P-loop containing nucleoside triphosphate hydrolases"/>
    <property type="match status" value="1"/>
</dbReference>
<dbReference type="Pfam" id="PF13374">
    <property type="entry name" value="TPR_10"/>
    <property type="match status" value="1"/>
</dbReference>
<feature type="repeat" description="TPR" evidence="3">
    <location>
        <begin position="261"/>
        <end position="294"/>
    </location>
</feature>
<evidence type="ECO:0000259" key="4">
    <source>
        <dbReference type="SMART" id="SM00382"/>
    </source>
</evidence>
<evidence type="ECO:0000313" key="5">
    <source>
        <dbReference type="EMBL" id="EIJ41362.1"/>
    </source>
</evidence>
<gene>
    <name evidence="5" type="ORF">BegalDRAFT_0443</name>
</gene>
<dbReference type="Pfam" id="PF13424">
    <property type="entry name" value="TPR_12"/>
    <property type="match status" value="2"/>
</dbReference>
<dbReference type="InterPro" id="IPR003959">
    <property type="entry name" value="ATPase_AAA_core"/>
</dbReference>
<dbReference type="Proteomes" id="UP000005744">
    <property type="component" value="Unassembled WGS sequence"/>
</dbReference>
<evidence type="ECO:0000256" key="2">
    <source>
        <dbReference type="ARBA" id="ARBA00022803"/>
    </source>
</evidence>
<dbReference type="SUPFAM" id="SSF48452">
    <property type="entry name" value="TPR-like"/>
    <property type="match status" value="1"/>
</dbReference>
<dbReference type="PROSITE" id="PS50293">
    <property type="entry name" value="TPR_REGION"/>
    <property type="match status" value="1"/>
</dbReference>
<dbReference type="RefSeq" id="WP_002683224.1">
    <property type="nucleotide sequence ID" value="NZ_JH600070.1"/>
</dbReference>
<keyword evidence="2 3" id="KW-0802">TPR repeat</keyword>
<dbReference type="Pfam" id="PF13304">
    <property type="entry name" value="AAA_21"/>
    <property type="match status" value="1"/>
</dbReference>
<reference evidence="5 6" key="1">
    <citation type="submission" date="2011-11" db="EMBL/GenBank/DDBJ databases">
        <title>Improved High-Quality Draft sequence of Beggiatoa alba B18lD.</title>
        <authorList>
            <consortium name="US DOE Joint Genome Institute"/>
            <person name="Lucas S."/>
            <person name="Han J."/>
            <person name="Lapidus A."/>
            <person name="Cheng J.-F."/>
            <person name="Goodwin L."/>
            <person name="Pitluck S."/>
            <person name="Peters L."/>
            <person name="Mikhailova N."/>
            <person name="Held B."/>
            <person name="Detter J.C."/>
            <person name="Han C."/>
            <person name="Tapia R."/>
            <person name="Land M."/>
            <person name="Hauser L."/>
            <person name="Kyrpides N."/>
            <person name="Ivanova N."/>
            <person name="Pagani I."/>
            <person name="Samuel K."/>
            <person name="Teske A."/>
            <person name="Mueller J."/>
            <person name="Woyke T."/>
        </authorList>
    </citation>
    <scope>NUCLEOTIDE SEQUENCE [LARGE SCALE GENOMIC DNA]</scope>
    <source>
        <strain evidence="5 6">B18LD</strain>
    </source>
</reference>
<dbReference type="AlphaFoldDB" id="I3CCL9"/>
<keyword evidence="1" id="KW-0677">Repeat</keyword>
<dbReference type="PANTHER" id="PTHR45641">
    <property type="entry name" value="TETRATRICOPEPTIDE REPEAT PROTEIN (AFU_ORTHOLOGUE AFUA_6G03870)"/>
    <property type="match status" value="1"/>
</dbReference>
<dbReference type="Pfam" id="PF13476">
    <property type="entry name" value="AAA_23"/>
    <property type="match status" value="1"/>
</dbReference>
<feature type="repeat" description="TPR" evidence="3">
    <location>
        <begin position="177"/>
        <end position="210"/>
    </location>
</feature>
<dbReference type="Gene3D" id="3.40.50.300">
    <property type="entry name" value="P-loop containing nucleotide triphosphate hydrolases"/>
    <property type="match status" value="1"/>
</dbReference>
<accession>I3CCL9</accession>
<dbReference type="eggNOG" id="COG0457">
    <property type="taxonomic scope" value="Bacteria"/>
</dbReference>
<dbReference type="GO" id="GO:0005524">
    <property type="term" value="F:ATP binding"/>
    <property type="evidence" value="ECO:0007669"/>
    <property type="project" value="UniProtKB-KW"/>
</dbReference>
<dbReference type="GO" id="GO:0006302">
    <property type="term" value="P:double-strand break repair"/>
    <property type="evidence" value="ECO:0007669"/>
    <property type="project" value="InterPro"/>
</dbReference>
<dbReference type="STRING" id="395493.BegalDRAFT_0443"/>
<evidence type="ECO:0000313" key="6">
    <source>
        <dbReference type="Proteomes" id="UP000005744"/>
    </source>
</evidence>
<dbReference type="HOGENOM" id="CLU_309887_0_0_6"/>
<dbReference type="Gene3D" id="1.25.40.10">
    <property type="entry name" value="Tetratricopeptide repeat domain"/>
    <property type="match status" value="2"/>
</dbReference>
<evidence type="ECO:0000256" key="1">
    <source>
        <dbReference type="ARBA" id="ARBA00022737"/>
    </source>
</evidence>
<dbReference type="InterPro" id="IPR011990">
    <property type="entry name" value="TPR-like_helical_dom_sf"/>
</dbReference>
<dbReference type="OrthoDB" id="9815944at2"/>
<dbReference type="InterPro" id="IPR003593">
    <property type="entry name" value="AAA+_ATPase"/>
</dbReference>
<feature type="repeat" description="TPR" evidence="3">
    <location>
        <begin position="219"/>
        <end position="252"/>
    </location>
</feature>
<keyword evidence="5" id="KW-0547">Nucleotide-binding</keyword>
<evidence type="ECO:0000256" key="3">
    <source>
        <dbReference type="PROSITE-ProRule" id="PRU00339"/>
    </source>
</evidence>
<organism evidence="5 6">
    <name type="scientific">Beggiatoa alba B18LD</name>
    <dbReference type="NCBI Taxonomy" id="395493"/>
    <lineage>
        <taxon>Bacteria</taxon>
        <taxon>Pseudomonadati</taxon>
        <taxon>Pseudomonadota</taxon>
        <taxon>Gammaproteobacteria</taxon>
        <taxon>Thiotrichales</taxon>
        <taxon>Thiotrichaceae</taxon>
        <taxon>Beggiatoa</taxon>
    </lineage>
</organism>
<dbReference type="PANTHER" id="PTHR45641:SF19">
    <property type="entry name" value="NEPHROCYSTIN-3"/>
    <property type="match status" value="1"/>
</dbReference>
<dbReference type="PROSITE" id="PS50005">
    <property type="entry name" value="TPR"/>
    <property type="match status" value="5"/>
</dbReference>
<feature type="repeat" description="TPR" evidence="3">
    <location>
        <begin position="93"/>
        <end position="126"/>
    </location>
</feature>
<dbReference type="eggNOG" id="COG3950">
    <property type="taxonomic scope" value="Bacteria"/>
</dbReference>
<dbReference type="InterPro" id="IPR027417">
    <property type="entry name" value="P-loop_NTPase"/>
</dbReference>
<proteinExistence type="predicted"/>
<dbReference type="InterPro" id="IPR019734">
    <property type="entry name" value="TPR_rpt"/>
</dbReference>
<protein>
    <submittedName>
        <fullName evidence="5">Putative ATP-binding protein involved in virulence</fullName>
    </submittedName>
</protein>